<organism evidence="2 3">
    <name type="scientific">Theobroma cacao</name>
    <name type="common">Cacao</name>
    <name type="synonym">Cocoa</name>
    <dbReference type="NCBI Taxonomy" id="3641"/>
    <lineage>
        <taxon>Eukaryota</taxon>
        <taxon>Viridiplantae</taxon>
        <taxon>Streptophyta</taxon>
        <taxon>Embryophyta</taxon>
        <taxon>Tracheophyta</taxon>
        <taxon>Spermatophyta</taxon>
        <taxon>Magnoliopsida</taxon>
        <taxon>eudicotyledons</taxon>
        <taxon>Gunneridae</taxon>
        <taxon>Pentapetalae</taxon>
        <taxon>rosids</taxon>
        <taxon>malvids</taxon>
        <taxon>Malvales</taxon>
        <taxon>Malvaceae</taxon>
        <taxon>Byttnerioideae</taxon>
        <taxon>Theobroma</taxon>
    </lineage>
</organism>
<gene>
    <name evidence="2" type="ORF">TCM_020213</name>
</gene>
<accession>A0A061EJU9</accession>
<dbReference type="Pfam" id="PF13456">
    <property type="entry name" value="RVT_3"/>
    <property type="match status" value="1"/>
</dbReference>
<dbReference type="InterPro" id="IPR036397">
    <property type="entry name" value="RNaseH_sf"/>
</dbReference>
<dbReference type="HOGENOM" id="CLU_1868850_0_0_1"/>
<dbReference type="GO" id="GO:0003676">
    <property type="term" value="F:nucleic acid binding"/>
    <property type="evidence" value="ECO:0007669"/>
    <property type="project" value="InterPro"/>
</dbReference>
<dbReference type="InParanoid" id="A0A061EJU9"/>
<reference evidence="2 3" key="1">
    <citation type="journal article" date="2013" name="Genome Biol.">
        <title>The genome sequence of the most widely cultivated cacao type and its use to identify candidate genes regulating pod color.</title>
        <authorList>
            <person name="Motamayor J.C."/>
            <person name="Mockaitis K."/>
            <person name="Schmutz J."/>
            <person name="Haiminen N."/>
            <person name="Iii D.L."/>
            <person name="Cornejo O."/>
            <person name="Findley S.D."/>
            <person name="Zheng P."/>
            <person name="Utro F."/>
            <person name="Royaert S."/>
            <person name="Saski C."/>
            <person name="Jenkins J."/>
            <person name="Podicheti R."/>
            <person name="Zhao M."/>
            <person name="Scheffler B.E."/>
            <person name="Stack J.C."/>
            <person name="Feltus F.A."/>
            <person name="Mustiga G.M."/>
            <person name="Amores F."/>
            <person name="Phillips W."/>
            <person name="Marelli J.P."/>
            <person name="May G.D."/>
            <person name="Shapiro H."/>
            <person name="Ma J."/>
            <person name="Bustamante C.D."/>
            <person name="Schnell R.J."/>
            <person name="Main D."/>
            <person name="Gilbert D."/>
            <person name="Parida L."/>
            <person name="Kuhn D.N."/>
        </authorList>
    </citation>
    <scope>NUCLEOTIDE SEQUENCE [LARGE SCALE GENOMIC DNA]</scope>
    <source>
        <strain evidence="3">cv. Matina 1-6</strain>
    </source>
</reference>
<proteinExistence type="predicted"/>
<name>A0A061EJU9_THECC</name>
<dbReference type="InterPro" id="IPR012337">
    <property type="entry name" value="RNaseH-like_sf"/>
</dbReference>
<protein>
    <recommendedName>
        <fullName evidence="1">RNase H type-1 domain-containing protein</fullName>
    </recommendedName>
</protein>
<dbReference type="EMBL" id="CM001882">
    <property type="protein sequence ID" value="EOY05131.1"/>
    <property type="molecule type" value="Genomic_DNA"/>
</dbReference>
<dbReference type="Proteomes" id="UP000026915">
    <property type="component" value="Chromosome 4"/>
</dbReference>
<dbReference type="InterPro" id="IPR002156">
    <property type="entry name" value="RNaseH_domain"/>
</dbReference>
<dbReference type="Gene3D" id="3.30.420.10">
    <property type="entry name" value="Ribonuclease H-like superfamily/Ribonuclease H"/>
    <property type="match status" value="1"/>
</dbReference>
<evidence type="ECO:0000313" key="2">
    <source>
        <dbReference type="EMBL" id="EOY05131.1"/>
    </source>
</evidence>
<dbReference type="Gramene" id="EOY05131">
    <property type="protein sequence ID" value="EOY05131"/>
    <property type="gene ID" value="TCM_020213"/>
</dbReference>
<keyword evidence="3" id="KW-1185">Reference proteome</keyword>
<dbReference type="GO" id="GO:0004523">
    <property type="term" value="F:RNA-DNA hybrid ribonuclease activity"/>
    <property type="evidence" value="ECO:0007669"/>
    <property type="project" value="InterPro"/>
</dbReference>
<feature type="domain" description="RNase H type-1" evidence="1">
    <location>
        <begin position="4"/>
        <end position="53"/>
    </location>
</feature>
<dbReference type="AlphaFoldDB" id="A0A061EJU9"/>
<evidence type="ECO:0000259" key="1">
    <source>
        <dbReference type="Pfam" id="PF13456"/>
    </source>
</evidence>
<dbReference type="SUPFAM" id="SSF53098">
    <property type="entry name" value="Ribonuclease H-like"/>
    <property type="match status" value="1"/>
</dbReference>
<evidence type="ECO:0000313" key="3">
    <source>
        <dbReference type="Proteomes" id="UP000026915"/>
    </source>
</evidence>
<sequence>MKYNVDGAANGCTGEAGIGGIMRNDEGNIKIVFSKAIGVEDASAAEVRAIREAFLSFAGSKWVATHSLILKVTRKMLSNGLTTHPKRPGGLGSGFCTLKGSRRRLSLTVSWMLLGRSVSISCVLLRGPLDDVLCFWP</sequence>